<dbReference type="PROSITE" id="PS00383">
    <property type="entry name" value="TYR_PHOSPHATASE_1"/>
    <property type="match status" value="1"/>
</dbReference>
<dbReference type="EMBL" id="JANAKN010000136">
    <property type="protein sequence ID" value="MCQ3024164.1"/>
    <property type="molecule type" value="Genomic_DNA"/>
</dbReference>
<dbReference type="AlphaFoldDB" id="A0AAW5J9F4"/>
<dbReference type="Proteomes" id="UP001206018">
    <property type="component" value="Unassembled WGS sequence"/>
</dbReference>
<proteinExistence type="predicted"/>
<evidence type="ECO:0008006" key="3">
    <source>
        <dbReference type="Google" id="ProtNLM"/>
    </source>
</evidence>
<dbReference type="SUPFAM" id="SSF52799">
    <property type="entry name" value="(Phosphotyrosine protein) phosphatases II"/>
    <property type="match status" value="1"/>
</dbReference>
<reference evidence="1" key="1">
    <citation type="submission" date="2022-07" db="EMBL/GenBank/DDBJ databases">
        <title>The diversity of lipopeptides in the P. syringae complex parallels phylogeny and sheds light on structural diversification during evolutionary history.</title>
        <authorList>
            <person name="Bricout A."/>
            <person name="Morris C.E."/>
            <person name="Chandeysson C."/>
            <person name="Duban M."/>
            <person name="Boistel C."/>
            <person name="Chataigne G."/>
            <person name="Lecouturier D."/>
            <person name="Jacques P."/>
            <person name="Leclere V."/>
            <person name="Rochex A."/>
        </authorList>
    </citation>
    <scope>NUCLEOTIDE SEQUENCE</scope>
    <source>
        <strain evidence="1">LYR0002</strain>
    </source>
</reference>
<organism evidence="1 2">
    <name type="scientific">Pseudomonas savastanoi</name>
    <name type="common">Pseudomonas syringae pv. savastanoi</name>
    <dbReference type="NCBI Taxonomy" id="29438"/>
    <lineage>
        <taxon>Bacteria</taxon>
        <taxon>Pseudomonadati</taxon>
        <taxon>Pseudomonadota</taxon>
        <taxon>Gammaproteobacteria</taxon>
        <taxon>Pseudomonadales</taxon>
        <taxon>Pseudomonadaceae</taxon>
        <taxon>Pseudomonas</taxon>
    </lineage>
</organism>
<protein>
    <recommendedName>
        <fullName evidence="3">Tyrosine specific protein phosphatases domain-containing protein</fullName>
    </recommendedName>
</protein>
<accession>A0AAW5J9F4</accession>
<dbReference type="Gene3D" id="3.90.190.10">
    <property type="entry name" value="Protein tyrosine phosphatase superfamily"/>
    <property type="match status" value="1"/>
</dbReference>
<sequence>MRVNPAKITGVQLHLILVGRSRLQVEVGGCRFVCSQCWFAVPDRRNQSRSKNAMIAGRAHFDCRSLQVVVHCNGGRGRTTTAMTMVDMLKNARNHSAETLIRRMAKLSYDYNMTDLGSISALKRPFLEDRLKFLHAFHDYARNNPSGLPLNWTQWRAKIASE</sequence>
<evidence type="ECO:0000313" key="1">
    <source>
        <dbReference type="EMBL" id="MCQ3024164.1"/>
    </source>
</evidence>
<dbReference type="InterPro" id="IPR016130">
    <property type="entry name" value="Tyr_Pase_AS"/>
</dbReference>
<comment type="caution">
    <text evidence="1">The sequence shown here is derived from an EMBL/GenBank/DDBJ whole genome shotgun (WGS) entry which is preliminary data.</text>
</comment>
<gene>
    <name evidence="1" type="ORF">NLO85_27450</name>
</gene>
<dbReference type="InterPro" id="IPR029021">
    <property type="entry name" value="Prot-tyrosine_phosphatase-like"/>
</dbReference>
<name>A0AAW5J9F4_PSESS</name>
<dbReference type="RefSeq" id="WP_255884963.1">
    <property type="nucleotide sequence ID" value="NZ_JANAKN010000136.1"/>
</dbReference>
<evidence type="ECO:0000313" key="2">
    <source>
        <dbReference type="Proteomes" id="UP001206018"/>
    </source>
</evidence>
<dbReference type="Pfam" id="PF14566">
    <property type="entry name" value="PTPlike_phytase"/>
    <property type="match status" value="1"/>
</dbReference>